<comment type="caution">
    <text evidence="1">The sequence shown here is derived from an EMBL/GenBank/DDBJ whole genome shotgun (WGS) entry which is preliminary data.</text>
</comment>
<name>A0ACC1MS17_9HYPO</name>
<dbReference type="Proteomes" id="UP001143910">
    <property type="component" value="Unassembled WGS sequence"/>
</dbReference>
<keyword evidence="2" id="KW-1185">Reference proteome</keyword>
<evidence type="ECO:0000313" key="2">
    <source>
        <dbReference type="Proteomes" id="UP001143910"/>
    </source>
</evidence>
<dbReference type="EMBL" id="JANJQO010001741">
    <property type="protein sequence ID" value="KAJ2969452.1"/>
    <property type="molecule type" value="Genomic_DNA"/>
</dbReference>
<accession>A0ACC1MS17</accession>
<evidence type="ECO:0000313" key="1">
    <source>
        <dbReference type="EMBL" id="KAJ2969452.1"/>
    </source>
</evidence>
<gene>
    <name evidence="1" type="ORF">NQ176_g8654</name>
</gene>
<proteinExistence type="predicted"/>
<protein>
    <submittedName>
        <fullName evidence="1">Uncharacterized protein</fullName>
    </submittedName>
</protein>
<organism evidence="1 2">
    <name type="scientific">Zarea fungicola</name>
    <dbReference type="NCBI Taxonomy" id="93591"/>
    <lineage>
        <taxon>Eukaryota</taxon>
        <taxon>Fungi</taxon>
        <taxon>Dikarya</taxon>
        <taxon>Ascomycota</taxon>
        <taxon>Pezizomycotina</taxon>
        <taxon>Sordariomycetes</taxon>
        <taxon>Hypocreomycetidae</taxon>
        <taxon>Hypocreales</taxon>
        <taxon>Cordycipitaceae</taxon>
        <taxon>Zarea</taxon>
    </lineage>
</organism>
<reference evidence="1" key="1">
    <citation type="submission" date="2022-08" db="EMBL/GenBank/DDBJ databases">
        <title>Genome Sequence of Lecanicillium fungicola.</title>
        <authorList>
            <person name="Buettner E."/>
        </authorList>
    </citation>
    <scope>NUCLEOTIDE SEQUENCE</scope>
    <source>
        <strain evidence="1">Babe33</strain>
    </source>
</reference>
<sequence length="187" mass="20632">MIKYKRIHDTDPGPPIVVKPGKLPDETDPHIEIPHNIPVTTPRWITALKTIPYSDIILSGSWDGQVKVWRLAEDKRKIELLGALGGQEKGSVPEEGEQDEQDERNGAFKQMPQRPIDGIINDIAVFERGDRGKDGLCVVATVSSEHRLGRWKALRGVRNGGVVFEVPRVVLPSTTAAAEDNSDDETA</sequence>